<dbReference type="GO" id="GO:0046872">
    <property type="term" value="F:metal ion binding"/>
    <property type="evidence" value="ECO:0007669"/>
    <property type="project" value="UniProtKB-KW"/>
</dbReference>
<dbReference type="InterPro" id="IPR001932">
    <property type="entry name" value="PPM-type_phosphatase-like_dom"/>
</dbReference>
<name>A0A6C0HVS4_9ZZZZ</name>
<protein>
    <recommendedName>
        <fullName evidence="4">PPM-type phosphatase domain-containing protein</fullName>
    </recommendedName>
</protein>
<dbReference type="PANTHER" id="PTHR47992">
    <property type="entry name" value="PROTEIN PHOSPHATASE"/>
    <property type="match status" value="1"/>
</dbReference>
<dbReference type="InterPro" id="IPR000222">
    <property type="entry name" value="PP2C_BS"/>
</dbReference>
<keyword evidence="1" id="KW-0479">Metal-binding</keyword>
<proteinExistence type="predicted"/>
<dbReference type="InterPro" id="IPR015655">
    <property type="entry name" value="PP2C"/>
</dbReference>
<evidence type="ECO:0000256" key="1">
    <source>
        <dbReference type="ARBA" id="ARBA00022723"/>
    </source>
</evidence>
<dbReference type="PROSITE" id="PS51746">
    <property type="entry name" value="PPM_2"/>
    <property type="match status" value="1"/>
</dbReference>
<accession>A0A6C0HVS4</accession>
<keyword evidence="3" id="KW-0904">Protein phosphatase</keyword>
<evidence type="ECO:0000256" key="3">
    <source>
        <dbReference type="ARBA" id="ARBA00022912"/>
    </source>
</evidence>
<dbReference type="SUPFAM" id="SSF81606">
    <property type="entry name" value="PP2C-like"/>
    <property type="match status" value="1"/>
</dbReference>
<dbReference type="Pfam" id="PF00481">
    <property type="entry name" value="PP2C"/>
    <property type="match status" value="1"/>
</dbReference>
<evidence type="ECO:0000259" key="4">
    <source>
        <dbReference type="PROSITE" id="PS51746"/>
    </source>
</evidence>
<evidence type="ECO:0000313" key="5">
    <source>
        <dbReference type="EMBL" id="QHT84612.1"/>
    </source>
</evidence>
<dbReference type="EMBL" id="MN740021">
    <property type="protein sequence ID" value="QHT84612.1"/>
    <property type="molecule type" value="Genomic_DNA"/>
</dbReference>
<dbReference type="Gene3D" id="3.60.40.10">
    <property type="entry name" value="PPM-type phosphatase domain"/>
    <property type="match status" value="1"/>
</dbReference>
<dbReference type="InterPro" id="IPR036457">
    <property type="entry name" value="PPM-type-like_dom_sf"/>
</dbReference>
<keyword evidence="2" id="KW-0378">Hydrolase</keyword>
<sequence>MIIQSFSLQGKRDSNEDQHIGIINLNNDDKTINQVNFIGVFDGHGGKLVSKYLKSNLPKYILKKTDINIYDQKSAITSRFFSKLFNKLQEGLIEEHPSASKRCGSTALCGIMYKNKKNVNYVWIANVGDSRAVLCNHLNKAIPLSKDHKPHHAPEKKRIESMGGKIKFDGVDWRVGDLSLSRALGDLDNTPYVTHNPELFRYRLNKKDKYIIFACDGLWDVVSNDDAVNFVNYLLDKHYIGNISKKLAEYAIQKGSFDNVTVSILFI</sequence>
<feature type="domain" description="PPM-type phosphatase" evidence="4">
    <location>
        <begin position="2"/>
        <end position="267"/>
    </location>
</feature>
<dbReference type="SMART" id="SM00332">
    <property type="entry name" value="PP2Cc"/>
    <property type="match status" value="1"/>
</dbReference>
<dbReference type="GO" id="GO:0004722">
    <property type="term" value="F:protein serine/threonine phosphatase activity"/>
    <property type="evidence" value="ECO:0007669"/>
    <property type="project" value="InterPro"/>
</dbReference>
<organism evidence="5">
    <name type="scientific">viral metagenome</name>
    <dbReference type="NCBI Taxonomy" id="1070528"/>
    <lineage>
        <taxon>unclassified sequences</taxon>
        <taxon>metagenomes</taxon>
        <taxon>organismal metagenomes</taxon>
    </lineage>
</organism>
<dbReference type="PROSITE" id="PS01032">
    <property type="entry name" value="PPM_1"/>
    <property type="match status" value="1"/>
</dbReference>
<dbReference type="AlphaFoldDB" id="A0A6C0HVS4"/>
<dbReference type="CDD" id="cd00143">
    <property type="entry name" value="PP2Cc"/>
    <property type="match status" value="1"/>
</dbReference>
<reference evidence="5" key="1">
    <citation type="journal article" date="2020" name="Nature">
        <title>Giant virus diversity and host interactions through global metagenomics.</title>
        <authorList>
            <person name="Schulz F."/>
            <person name="Roux S."/>
            <person name="Paez-Espino D."/>
            <person name="Jungbluth S."/>
            <person name="Walsh D.A."/>
            <person name="Denef V.J."/>
            <person name="McMahon K.D."/>
            <person name="Konstantinidis K.T."/>
            <person name="Eloe-Fadrosh E.A."/>
            <person name="Kyrpides N.C."/>
            <person name="Woyke T."/>
        </authorList>
    </citation>
    <scope>NUCLEOTIDE SEQUENCE</scope>
    <source>
        <strain evidence="5">GVMAG-M-3300023184-177</strain>
    </source>
</reference>
<evidence type="ECO:0000256" key="2">
    <source>
        <dbReference type="ARBA" id="ARBA00022801"/>
    </source>
</evidence>